<dbReference type="InterPro" id="IPR020904">
    <property type="entry name" value="Sc_DH/Rdtase_CS"/>
</dbReference>
<dbReference type="EMBL" id="JACLAU010000005">
    <property type="protein sequence ID" value="MBC2651171.1"/>
    <property type="molecule type" value="Genomic_DNA"/>
</dbReference>
<dbReference type="Gene3D" id="3.40.50.720">
    <property type="entry name" value="NAD(P)-binding Rossmann-like Domain"/>
    <property type="match status" value="1"/>
</dbReference>
<dbReference type="PRINTS" id="PR00081">
    <property type="entry name" value="GDHRDH"/>
</dbReference>
<dbReference type="Proteomes" id="UP000520156">
    <property type="component" value="Unassembled WGS sequence"/>
</dbReference>
<keyword evidence="2" id="KW-0560">Oxidoreductase</keyword>
<dbReference type="InterPro" id="IPR036291">
    <property type="entry name" value="NAD(P)-bd_dom_sf"/>
</dbReference>
<dbReference type="PANTHER" id="PTHR42760">
    <property type="entry name" value="SHORT-CHAIN DEHYDROGENASES/REDUCTASES FAMILY MEMBER"/>
    <property type="match status" value="1"/>
</dbReference>
<evidence type="ECO:0000313" key="3">
    <source>
        <dbReference type="EMBL" id="MBC2651171.1"/>
    </source>
</evidence>
<dbReference type="FunFam" id="3.40.50.720:FF:000084">
    <property type="entry name" value="Short-chain dehydrogenase reductase"/>
    <property type="match status" value="1"/>
</dbReference>
<dbReference type="PANTHER" id="PTHR42760:SF133">
    <property type="entry name" value="3-OXOACYL-[ACYL-CARRIER-PROTEIN] REDUCTASE"/>
    <property type="match status" value="1"/>
</dbReference>
<dbReference type="PROSITE" id="PS00061">
    <property type="entry name" value="ADH_SHORT"/>
    <property type="match status" value="1"/>
</dbReference>
<comment type="similarity">
    <text evidence="1">Belongs to the short-chain dehydrogenases/reductases (SDR) family.</text>
</comment>
<accession>A0A7X1KBD0</accession>
<evidence type="ECO:0000256" key="2">
    <source>
        <dbReference type="ARBA" id="ARBA00023002"/>
    </source>
</evidence>
<name>A0A7X1KBD0_9SPHN</name>
<keyword evidence="4" id="KW-1185">Reference proteome</keyword>
<sequence>MDFADRHVVITGASTGIGKATATKIVSLGGAVTLIARRAELLADTCTELGGLAQWAAADVGDKEQLEAALDLAVTLNGPIDGLFLNAASGGTFAQVCDYPEESFEEVLTVNLRSPWWAIRRVLPAMLARGTGSILLTGSLGSERGMGGNAGYVVAKHGLRGLAMAVAAEVAGSGVRCNLVIPGFIETPMLANLPAEAHAAMADRTPQRRIGQPEELANVAAFLLSDEASYVTAQGWAVDGGVLGTVAL</sequence>
<dbReference type="RefSeq" id="WP_185682593.1">
    <property type="nucleotide sequence ID" value="NZ_JACLAU010000005.1"/>
</dbReference>
<dbReference type="InterPro" id="IPR002347">
    <property type="entry name" value="SDR_fam"/>
</dbReference>
<proteinExistence type="inferred from homology"/>
<dbReference type="Pfam" id="PF13561">
    <property type="entry name" value="adh_short_C2"/>
    <property type="match status" value="1"/>
</dbReference>
<evidence type="ECO:0000256" key="1">
    <source>
        <dbReference type="ARBA" id="ARBA00006484"/>
    </source>
</evidence>
<evidence type="ECO:0000313" key="4">
    <source>
        <dbReference type="Proteomes" id="UP000520156"/>
    </source>
</evidence>
<gene>
    <name evidence="3" type="ORF">H7F49_05610</name>
</gene>
<reference evidence="3 4" key="1">
    <citation type="submission" date="2020-08" db="EMBL/GenBank/DDBJ databases">
        <title>The genome sequence of Novosphingobium flavum 4Y4.</title>
        <authorList>
            <person name="Liu Y."/>
        </authorList>
    </citation>
    <scope>NUCLEOTIDE SEQUENCE [LARGE SCALE GENOMIC DNA]</scope>
    <source>
        <strain evidence="3 4">4Y4</strain>
    </source>
</reference>
<dbReference type="SUPFAM" id="SSF51735">
    <property type="entry name" value="NAD(P)-binding Rossmann-fold domains"/>
    <property type="match status" value="1"/>
</dbReference>
<organism evidence="3 4">
    <name type="scientific">Novosphingobium aerophilum</name>
    <dbReference type="NCBI Taxonomy" id="2839843"/>
    <lineage>
        <taxon>Bacteria</taxon>
        <taxon>Pseudomonadati</taxon>
        <taxon>Pseudomonadota</taxon>
        <taxon>Alphaproteobacteria</taxon>
        <taxon>Sphingomonadales</taxon>
        <taxon>Sphingomonadaceae</taxon>
        <taxon>Novosphingobium</taxon>
    </lineage>
</organism>
<comment type="caution">
    <text evidence="3">The sequence shown here is derived from an EMBL/GenBank/DDBJ whole genome shotgun (WGS) entry which is preliminary data.</text>
</comment>
<dbReference type="GO" id="GO:0016616">
    <property type="term" value="F:oxidoreductase activity, acting on the CH-OH group of donors, NAD or NADP as acceptor"/>
    <property type="evidence" value="ECO:0007669"/>
    <property type="project" value="TreeGrafter"/>
</dbReference>
<dbReference type="CDD" id="cd05233">
    <property type="entry name" value="SDR_c"/>
    <property type="match status" value="1"/>
</dbReference>
<dbReference type="AlphaFoldDB" id="A0A7X1KBD0"/>
<protein>
    <submittedName>
        <fullName evidence="3">SDR family oxidoreductase</fullName>
    </submittedName>
</protein>